<dbReference type="EMBL" id="JACXAF010000008">
    <property type="protein sequence ID" value="MBD1389289.1"/>
    <property type="molecule type" value="Genomic_DNA"/>
</dbReference>
<evidence type="ECO:0000256" key="1">
    <source>
        <dbReference type="SAM" id="Phobius"/>
    </source>
</evidence>
<keyword evidence="1" id="KW-0472">Membrane</keyword>
<keyword evidence="3" id="KW-1185">Reference proteome</keyword>
<dbReference type="RefSeq" id="WP_191144394.1">
    <property type="nucleotide sequence ID" value="NZ_JACXAF010000008.1"/>
</dbReference>
<protein>
    <submittedName>
        <fullName evidence="2">Uncharacterized protein</fullName>
    </submittedName>
</protein>
<keyword evidence="1" id="KW-1133">Transmembrane helix</keyword>
<evidence type="ECO:0000313" key="3">
    <source>
        <dbReference type="Proteomes" id="UP000638014"/>
    </source>
</evidence>
<keyword evidence="1" id="KW-0812">Transmembrane</keyword>
<comment type="caution">
    <text evidence="2">The sequence shown here is derived from an EMBL/GenBank/DDBJ whole genome shotgun (WGS) entry which is preliminary data.</text>
</comment>
<feature type="transmembrane region" description="Helical" evidence="1">
    <location>
        <begin position="93"/>
        <end position="113"/>
    </location>
</feature>
<evidence type="ECO:0000313" key="2">
    <source>
        <dbReference type="EMBL" id="MBD1389289.1"/>
    </source>
</evidence>
<organism evidence="2 3">
    <name type="scientific">Neiella litorisoli</name>
    <dbReference type="NCBI Taxonomy" id="2771431"/>
    <lineage>
        <taxon>Bacteria</taxon>
        <taxon>Pseudomonadati</taxon>
        <taxon>Pseudomonadota</taxon>
        <taxon>Gammaproteobacteria</taxon>
        <taxon>Alteromonadales</taxon>
        <taxon>Echinimonadaceae</taxon>
        <taxon>Neiella</taxon>
    </lineage>
</organism>
<accession>A0A8J6QG70</accession>
<name>A0A8J6QG70_9GAMM</name>
<dbReference type="Proteomes" id="UP000638014">
    <property type="component" value="Unassembled WGS sequence"/>
</dbReference>
<feature type="transmembrane region" description="Helical" evidence="1">
    <location>
        <begin position="48"/>
        <end position="73"/>
    </location>
</feature>
<sequence>MKKLLSLSSFQAYRIMHGVFSGLVLETVVALIMLAWVADILFTAIPLLLGYGVALLLSLLSHLGSFAFGYIPIDLPHFPYEWPPVSEVLVDAELLGNFLVLPVFILLIVHLTHQARKFVKPDRLVEKSIGSPEVLVSSLSPFNHWPALNTPKREINHTNVTQWQTDINSLIYKLKNHEGDVEERMALIKEATCNSNWFPLIWSVYSNQTINELVIVTSAGERGSERDFGIAEKLLGRIADREFKVSHYSDYLPRDDKCNLPRRGVDTNNLYELVHLYYKVLNSIMNKVHSENNVMADITLGLSSMTGALGKASTLWKMSLQYVNTNTFDIQVENLIHGDDISDASSR</sequence>
<gene>
    <name evidence="2" type="ORF">IC617_07620</name>
</gene>
<dbReference type="AlphaFoldDB" id="A0A8J6QG70"/>
<feature type="transmembrane region" description="Helical" evidence="1">
    <location>
        <begin position="12"/>
        <end position="36"/>
    </location>
</feature>
<reference evidence="2" key="1">
    <citation type="submission" date="2020-09" db="EMBL/GenBank/DDBJ databases">
        <title>A novel bacterium of genus Neiella, isolated from South China Sea.</title>
        <authorList>
            <person name="Huang H."/>
            <person name="Mo K."/>
            <person name="Hu Y."/>
        </authorList>
    </citation>
    <scope>NUCLEOTIDE SEQUENCE</scope>
    <source>
        <strain evidence="2">HB171785</strain>
    </source>
</reference>
<proteinExistence type="predicted"/>